<dbReference type="SMART" id="SM00089">
    <property type="entry name" value="PKD"/>
    <property type="match status" value="4"/>
</dbReference>
<name>A0A812C0J3_ACAPH</name>
<dbReference type="EMBL" id="CAHIKZ030001072">
    <property type="protein sequence ID" value="CAE1251480.1"/>
    <property type="molecule type" value="Genomic_DNA"/>
</dbReference>
<evidence type="ECO:0000256" key="8">
    <source>
        <dbReference type="SAM" id="MobiDB-lite"/>
    </source>
</evidence>
<proteinExistence type="predicted"/>
<feature type="compositionally biased region" description="Polar residues" evidence="8">
    <location>
        <begin position="894"/>
        <end position="904"/>
    </location>
</feature>
<keyword evidence="4" id="KW-0677">Repeat</keyword>
<dbReference type="FunFam" id="2.60.40.10:FF:000258">
    <property type="entry name" value="Dyslexia-associated protein KIAA0319 homolog"/>
    <property type="match status" value="1"/>
</dbReference>
<keyword evidence="12" id="KW-1185">Reference proteome</keyword>
<keyword evidence="7" id="KW-0325">Glycoprotein</keyword>
<dbReference type="GO" id="GO:0001764">
    <property type="term" value="P:neuron migration"/>
    <property type="evidence" value="ECO:0007669"/>
    <property type="project" value="TreeGrafter"/>
</dbReference>
<evidence type="ECO:0000256" key="3">
    <source>
        <dbReference type="ARBA" id="ARBA00022692"/>
    </source>
</evidence>
<accession>A0A812C0J3</accession>
<sequence>MTERNYSLFKFNLWKSAVHVCFQNSALLLLACFLLPAVHTWKNDATTEKIVSTSKVPEITTSSVTISTIVCDVGGKNICGTNEECKAIDKTKNGHCECKTGFQRNSDNVCNELHVTSAFSSTSSTVSTTGTSNSGNNSGTSTTSKNSSAVTIPVTTTTTTTTTKAPAIQQLTVSAGKNKILRLPQKEVQLSAFVVPVAEKDEEYHYKWSVIHFPEGAEKGSMSGPDSPTFTLKDLVLGLYTLKVDVIGKNKAGEAAVNITVIPPKRTNKPPVAIIKPTSLKVKLPKSAILDGSESTDDVKIVKYKWEEISGPINDRPIEGNKSMLKLNQLEPGEYQFKLTVIDSDGATNSTTANVTAIKETDYKPTANAGSDIVINLPQNYVTLYGNASTDDKGIKSYEWTKAPDGQLAADMMGVRTPFLNLSNLEEGNYKFTLKVTDTGGQTATADVHVFVKPEVNHPPKASTAGELTVSLPVPSLVLDGHNSTDDKGIVKYLWEQVSGPKLTLSNTDRNIATATGDIKVGIYVFKLTVYDMQGQTGSTTLKITVKQNENKPPVADAGGDKVIILPQNMVSVDGSRSKDDHKIVRYQWTREPDSLAAGDVANNSNHQAVLQLVNLIAGRYIFSLQVFDAEGLSSSDSASIIVKKNHNQINQMVLELDTDLSHFTQKSLTNMESQLALLLHKSSSEGDSVIKTQKIFEDPSSGHLKMVFYALTVMKDSQNFKRGIDVLHNLRPKLYSQPDIFEYPVVSIDTLVCQNNCSGHGRCDQHTKQCMCEAFWMQDFIRTKLLHGENNCDWSILYVVIVCFLIVVGTAGISWAICCCWKKRRCRWRTKKRSKYSLLPQIDAGKDSPDVYSKTRLKAFSGPLHTDSVISSEEDTLFINHKKPNGQIRPKNGLTQHTRNQMK</sequence>
<organism evidence="11 12">
    <name type="scientific">Acanthosepion pharaonis</name>
    <name type="common">Pharaoh cuttlefish</name>
    <name type="synonym">Sepia pharaonis</name>
    <dbReference type="NCBI Taxonomy" id="158019"/>
    <lineage>
        <taxon>Eukaryota</taxon>
        <taxon>Metazoa</taxon>
        <taxon>Spiralia</taxon>
        <taxon>Lophotrochozoa</taxon>
        <taxon>Mollusca</taxon>
        <taxon>Cephalopoda</taxon>
        <taxon>Coleoidea</taxon>
        <taxon>Decapodiformes</taxon>
        <taxon>Sepiida</taxon>
        <taxon>Sepiina</taxon>
        <taxon>Sepiidae</taxon>
        <taxon>Acanthosepion</taxon>
    </lineage>
</organism>
<evidence type="ECO:0000256" key="2">
    <source>
        <dbReference type="ARBA" id="ARBA00022475"/>
    </source>
</evidence>
<evidence type="ECO:0000313" key="11">
    <source>
        <dbReference type="EMBL" id="CAE1251480.1"/>
    </source>
</evidence>
<keyword evidence="3 9" id="KW-0812">Transmembrane</keyword>
<evidence type="ECO:0000313" key="12">
    <source>
        <dbReference type="Proteomes" id="UP000597762"/>
    </source>
</evidence>
<feature type="domain" description="PKD/Chitinase" evidence="10">
    <location>
        <begin position="272"/>
        <end position="360"/>
    </location>
</feature>
<feature type="transmembrane region" description="Helical" evidence="9">
    <location>
        <begin position="797"/>
        <end position="822"/>
    </location>
</feature>
<keyword evidence="2" id="KW-1003">Cell membrane</keyword>
<dbReference type="GO" id="GO:0031410">
    <property type="term" value="C:cytoplasmic vesicle"/>
    <property type="evidence" value="ECO:0007669"/>
    <property type="project" value="TreeGrafter"/>
</dbReference>
<comment type="caution">
    <text evidence="11">The sequence shown here is derived from an EMBL/GenBank/DDBJ whole genome shotgun (WGS) entry which is preliminary data.</text>
</comment>
<dbReference type="CDD" id="cd00146">
    <property type="entry name" value="PKD"/>
    <property type="match status" value="2"/>
</dbReference>
<dbReference type="OrthoDB" id="536372at2759"/>
<dbReference type="Pfam" id="PF22352">
    <property type="entry name" value="K319L-like_PKD"/>
    <property type="match status" value="5"/>
</dbReference>
<reference evidence="11" key="1">
    <citation type="submission" date="2021-01" db="EMBL/GenBank/DDBJ databases">
        <authorList>
            <person name="Li R."/>
            <person name="Bekaert M."/>
        </authorList>
    </citation>
    <scope>NUCLEOTIDE SEQUENCE</scope>
    <source>
        <strain evidence="11">Farmed</strain>
    </source>
</reference>
<dbReference type="InterPro" id="IPR022409">
    <property type="entry name" value="PKD/Chitinase_dom"/>
</dbReference>
<evidence type="ECO:0000256" key="7">
    <source>
        <dbReference type="ARBA" id="ARBA00023180"/>
    </source>
</evidence>
<evidence type="ECO:0000256" key="1">
    <source>
        <dbReference type="ARBA" id="ARBA00004236"/>
    </source>
</evidence>
<keyword evidence="5 9" id="KW-1133">Transmembrane helix</keyword>
<feature type="domain" description="PKD/Chitinase" evidence="10">
    <location>
        <begin position="370"/>
        <end position="455"/>
    </location>
</feature>
<dbReference type="InterPro" id="IPR029865">
    <property type="entry name" value="KIAA0319-like"/>
</dbReference>
<dbReference type="Gene3D" id="2.60.40.10">
    <property type="entry name" value="Immunoglobulins"/>
    <property type="match status" value="5"/>
</dbReference>
<dbReference type="FunFam" id="2.60.40.10:FF:000061">
    <property type="entry name" value="Dyslexia-associated protein KIAA0319 homolog"/>
    <property type="match status" value="2"/>
</dbReference>
<dbReference type="PROSITE" id="PS51257">
    <property type="entry name" value="PROKAR_LIPOPROTEIN"/>
    <property type="match status" value="1"/>
</dbReference>
<dbReference type="FunFam" id="2.60.40.10:FF:000257">
    <property type="entry name" value="Dyslexia-associated protein KIAA0319-like"/>
    <property type="match status" value="1"/>
</dbReference>
<dbReference type="InterPro" id="IPR035986">
    <property type="entry name" value="PKD_dom_sf"/>
</dbReference>
<dbReference type="SUPFAM" id="SSF49299">
    <property type="entry name" value="PKD domain"/>
    <property type="match status" value="4"/>
</dbReference>
<dbReference type="InterPro" id="IPR013783">
    <property type="entry name" value="Ig-like_fold"/>
</dbReference>
<dbReference type="PANTHER" id="PTHR46182">
    <property type="entry name" value="FI19480P1"/>
    <property type="match status" value="1"/>
</dbReference>
<dbReference type="GO" id="GO:0005886">
    <property type="term" value="C:plasma membrane"/>
    <property type="evidence" value="ECO:0007669"/>
    <property type="project" value="UniProtKB-SubCell"/>
</dbReference>
<feature type="region of interest" description="Disordered" evidence="8">
    <location>
        <begin position="884"/>
        <end position="904"/>
    </location>
</feature>
<evidence type="ECO:0000256" key="5">
    <source>
        <dbReference type="ARBA" id="ARBA00022989"/>
    </source>
</evidence>
<feature type="domain" description="PKD/Chitinase" evidence="10">
    <location>
        <begin position="555"/>
        <end position="646"/>
    </location>
</feature>
<evidence type="ECO:0000259" key="10">
    <source>
        <dbReference type="SMART" id="SM00089"/>
    </source>
</evidence>
<dbReference type="Proteomes" id="UP000597762">
    <property type="component" value="Unassembled WGS sequence"/>
</dbReference>
<dbReference type="AlphaFoldDB" id="A0A812C0J3"/>
<gene>
    <name evidence="11" type="ORF">SPHA_27529</name>
</gene>
<feature type="domain" description="PKD/Chitinase" evidence="10">
    <location>
        <begin position="465"/>
        <end position="549"/>
    </location>
</feature>
<protein>
    <submittedName>
        <fullName evidence="11">Dyslexia-associated protein KIAA0319-like protein,Dyslexia-associated protein KIAA0319</fullName>
    </submittedName>
</protein>
<evidence type="ECO:0000256" key="9">
    <source>
        <dbReference type="SAM" id="Phobius"/>
    </source>
</evidence>
<evidence type="ECO:0000256" key="6">
    <source>
        <dbReference type="ARBA" id="ARBA00023136"/>
    </source>
</evidence>
<evidence type="ECO:0000256" key="4">
    <source>
        <dbReference type="ARBA" id="ARBA00022737"/>
    </source>
</evidence>
<keyword evidence="6 9" id="KW-0472">Membrane</keyword>
<comment type="subcellular location">
    <subcellularLocation>
        <location evidence="1">Cell membrane</location>
    </subcellularLocation>
</comment>
<feature type="region of interest" description="Disordered" evidence="8">
    <location>
        <begin position="122"/>
        <end position="148"/>
    </location>
</feature>
<dbReference type="PANTHER" id="PTHR46182:SF2">
    <property type="entry name" value="FI19480P1"/>
    <property type="match status" value="1"/>
</dbReference>